<sequence>MANAEIGSASNNAELDSGTLPAIPERLLQRSSECRWTASLDEPRFQWIDPASVNVFRKSADELLANPNARLDLIHPDDRAVVAGIWRDLEKTEQAEYDYRLAVTEGPAIWIRETVLLDPDASQEPLLCGASHDISEQRHLSRSLGDAEAVYHSLVESLPLCVLRKDLRGRLQYANELACEVMGVSAPAIVGKTDFDLFPADLAKKYLADDRHVIETGKLHHNVERHQDSGGNLKHVEVWKAPVHDVSGEVVGIQVMFWDITDQKNAEHQVEYEKFLLSILLDTVPDAVYFKDRDSRFIRLSRSCAKKLGVDDPRQAIGKSDADFFGREHAREALADERRIMETGETILAKIERETYTDREDTWCSTTKVPLRDLHGEIVGTFGISRDVSEQKKAEQELSRERDLLKTIINNVPDLIYVKDRAGRFITANASLVKLLGLESADDLIGKTDYDYSPPEMACNYVTDDQNVMRTGEPLLDREESHHGDHGEELWLLTTKVPLRSPEGDVIGVVGIGHDITERKKFEKELMQAKEVADKANRAKSDFLANMSHEIRTPMNAIIGMTDLVLDTRLDATQRNFLSMVQESGEALLAVINDILDFSKIEAGKLEIESQTFDLRESLGDTMKTLGLKAHAKGLELAFRVDPAIPRYLCGDPGRLRQIIVNLVGNAIKFTEQGEVYVEVELVAQSDEELELQLCVRDTGVGIPEDRCGAIFEEFEQADTSVTRRFGGTGLGLAISSRLVGLMGGAISVDSEVGEGSQFTFNVHLRQAPNGTEAHATTGLVYVGGSKVLVVDDNMTNRRILQEMLGNWGMVPVLADSGESALELLREADQHDEPCKLVISDVHMPEMSGYDFIEQVRRDPNVCDTPIIVLTSGGREGEDALRDRLDISERLMKPVKQSELFDAIVRTLGVTAPEDTPEYDFSEPIHESIDHLKVLLTEDNAINQKLAIGVLTRFGHQVTVANNGAEAVEAFQNDQFDVVLMDVQMPVMDGFAATEAIREIESKSGGHIPIIAMTAHAMKGDREKCLEVGMDEYVAKPIRIGVLKEKLLKVLQVPAAGDVPNDDTAGVDSVSDDSVNEASADAASSDTQPDAAETEAAQTEPDADCPADAACGYDLEPVRTMVAGNDELLRELLGMYLDESEMLLSQIESAILAGDGEAVRRAGHTLCGASRSVGAAETSEIAEELRSVQDEGPFDDAAECVTKLRTSVAAVAKVMKAYLDTDPC</sequence>
<feature type="domain" description="PAS" evidence="17">
    <location>
        <begin position="401"/>
        <end position="442"/>
    </location>
</feature>
<dbReference type="CDD" id="cd00082">
    <property type="entry name" value="HisKA"/>
    <property type="match status" value="1"/>
</dbReference>
<dbReference type="InterPro" id="IPR013656">
    <property type="entry name" value="PAS_4"/>
</dbReference>
<dbReference type="SMART" id="SM00448">
    <property type="entry name" value="REC"/>
    <property type="match status" value="2"/>
</dbReference>
<gene>
    <name evidence="20" type="primary">barA_1</name>
    <name evidence="20" type="ORF">TBK1r_25520</name>
</gene>
<evidence type="ECO:0000256" key="5">
    <source>
        <dbReference type="ARBA" id="ARBA00022553"/>
    </source>
</evidence>
<dbReference type="CDD" id="cd17546">
    <property type="entry name" value="REC_hyHK_CKI1_RcsC-like"/>
    <property type="match status" value="1"/>
</dbReference>
<dbReference type="Pfam" id="PF00512">
    <property type="entry name" value="HisKA"/>
    <property type="match status" value="1"/>
</dbReference>
<dbReference type="SUPFAM" id="SSF55785">
    <property type="entry name" value="PYP-like sensor domain (PAS domain)"/>
    <property type="match status" value="4"/>
</dbReference>
<dbReference type="GO" id="GO:0004673">
    <property type="term" value="F:protein histidine kinase activity"/>
    <property type="evidence" value="ECO:0007669"/>
    <property type="project" value="UniProtKB-EC"/>
</dbReference>
<dbReference type="Gene3D" id="3.30.450.20">
    <property type="entry name" value="PAS domain"/>
    <property type="match status" value="4"/>
</dbReference>
<dbReference type="PRINTS" id="PR00344">
    <property type="entry name" value="BCTRLSENSOR"/>
</dbReference>
<keyword evidence="20" id="KW-0808">Transferase</keyword>
<dbReference type="InterPro" id="IPR000700">
    <property type="entry name" value="PAS-assoc_C"/>
</dbReference>
<dbReference type="SMART" id="SM00073">
    <property type="entry name" value="HPT"/>
    <property type="match status" value="1"/>
</dbReference>
<evidence type="ECO:0000256" key="3">
    <source>
        <dbReference type="ARBA" id="ARBA00012438"/>
    </source>
</evidence>
<evidence type="ECO:0000256" key="11">
    <source>
        <dbReference type="ARBA" id="ARBA00023136"/>
    </source>
</evidence>
<dbReference type="SMART" id="SM00388">
    <property type="entry name" value="HisKA"/>
    <property type="match status" value="1"/>
</dbReference>
<name>A0ABX5XNP9_9BACT</name>
<dbReference type="SMART" id="SM00091">
    <property type="entry name" value="PAS"/>
    <property type="match status" value="4"/>
</dbReference>
<dbReference type="InterPro" id="IPR000014">
    <property type="entry name" value="PAS"/>
</dbReference>
<feature type="domain" description="PAC" evidence="18">
    <location>
        <begin position="217"/>
        <end position="272"/>
    </location>
</feature>
<evidence type="ECO:0000259" key="15">
    <source>
        <dbReference type="PROSITE" id="PS50109"/>
    </source>
</evidence>
<dbReference type="Pfam" id="PF00072">
    <property type="entry name" value="Response_reg"/>
    <property type="match status" value="2"/>
</dbReference>
<evidence type="ECO:0000313" key="20">
    <source>
        <dbReference type="EMBL" id="QDV83610.1"/>
    </source>
</evidence>
<feature type="modified residue" description="4-aspartylphosphate" evidence="13">
    <location>
        <position position="841"/>
    </location>
</feature>
<evidence type="ECO:0000256" key="8">
    <source>
        <dbReference type="ARBA" id="ARBA00022840"/>
    </source>
</evidence>
<evidence type="ECO:0000256" key="1">
    <source>
        <dbReference type="ARBA" id="ARBA00000085"/>
    </source>
</evidence>
<dbReference type="InterPro" id="IPR008207">
    <property type="entry name" value="Sig_transdc_His_kin_Hpt_dom"/>
</dbReference>
<feature type="modified residue" description="4-aspartylphosphate" evidence="13">
    <location>
        <position position="982"/>
    </location>
</feature>
<keyword evidence="10" id="KW-0902">Two-component regulatory system</keyword>
<evidence type="ECO:0000259" key="18">
    <source>
        <dbReference type="PROSITE" id="PS50113"/>
    </source>
</evidence>
<dbReference type="CDD" id="cd16922">
    <property type="entry name" value="HATPase_EvgS-ArcB-TorS-like"/>
    <property type="match status" value="1"/>
</dbReference>
<dbReference type="EC" id="2.7.13.3" evidence="3"/>
<evidence type="ECO:0000259" key="16">
    <source>
        <dbReference type="PROSITE" id="PS50110"/>
    </source>
</evidence>
<dbReference type="SMART" id="SM00387">
    <property type="entry name" value="HATPase_c"/>
    <property type="match status" value="1"/>
</dbReference>
<dbReference type="Gene3D" id="3.40.50.2300">
    <property type="match status" value="2"/>
</dbReference>
<dbReference type="InterPro" id="IPR011006">
    <property type="entry name" value="CheY-like_superfamily"/>
</dbReference>
<keyword evidence="11" id="KW-0472">Membrane</keyword>
<dbReference type="SUPFAM" id="SSF47384">
    <property type="entry name" value="Homodimeric domain of signal transducing histidine kinase"/>
    <property type="match status" value="1"/>
</dbReference>
<dbReference type="SUPFAM" id="SSF55874">
    <property type="entry name" value="ATPase domain of HSP90 chaperone/DNA topoisomerase II/histidine kinase"/>
    <property type="match status" value="1"/>
</dbReference>
<comment type="subcellular location">
    <subcellularLocation>
        <location evidence="2">Cell membrane</location>
        <topology evidence="2">Multi-pass membrane protein</topology>
    </subcellularLocation>
</comment>
<dbReference type="NCBIfam" id="TIGR00229">
    <property type="entry name" value="sensory_box"/>
    <property type="match status" value="3"/>
</dbReference>
<dbReference type="PANTHER" id="PTHR45339">
    <property type="entry name" value="HYBRID SIGNAL TRANSDUCTION HISTIDINE KINASE J"/>
    <property type="match status" value="1"/>
</dbReference>
<feature type="domain" description="PAC" evidence="18">
    <location>
        <begin position="345"/>
        <end position="400"/>
    </location>
</feature>
<evidence type="ECO:0000256" key="14">
    <source>
        <dbReference type="SAM" id="MobiDB-lite"/>
    </source>
</evidence>
<dbReference type="InterPro" id="IPR003661">
    <property type="entry name" value="HisK_dim/P_dom"/>
</dbReference>
<dbReference type="PROSITE" id="PS50112">
    <property type="entry name" value="PAS"/>
    <property type="match status" value="2"/>
</dbReference>
<feature type="domain" description="PAC" evidence="18">
    <location>
        <begin position="470"/>
        <end position="528"/>
    </location>
</feature>
<keyword evidence="4" id="KW-1003">Cell membrane</keyword>
<keyword evidence="7" id="KW-0547">Nucleotide-binding</keyword>
<protein>
    <recommendedName>
        <fullName evidence="3">histidine kinase</fullName>
        <ecNumber evidence="3">2.7.13.3</ecNumber>
    </recommendedName>
</protein>
<dbReference type="PROSITE" id="PS50894">
    <property type="entry name" value="HPT"/>
    <property type="match status" value="1"/>
</dbReference>
<dbReference type="InterPro" id="IPR036097">
    <property type="entry name" value="HisK_dim/P_sf"/>
</dbReference>
<evidence type="ECO:0000256" key="13">
    <source>
        <dbReference type="PROSITE-ProRule" id="PRU00169"/>
    </source>
</evidence>
<dbReference type="SUPFAM" id="SSF52172">
    <property type="entry name" value="CheY-like"/>
    <property type="match status" value="2"/>
</dbReference>
<dbReference type="InterPro" id="IPR035965">
    <property type="entry name" value="PAS-like_dom_sf"/>
</dbReference>
<evidence type="ECO:0000313" key="21">
    <source>
        <dbReference type="Proteomes" id="UP000318081"/>
    </source>
</evidence>
<dbReference type="InterPro" id="IPR004358">
    <property type="entry name" value="Sig_transdc_His_kin-like_C"/>
</dbReference>
<dbReference type="InterPro" id="IPR001789">
    <property type="entry name" value="Sig_transdc_resp-reg_receiver"/>
</dbReference>
<evidence type="ECO:0000256" key="9">
    <source>
        <dbReference type="ARBA" id="ARBA00022989"/>
    </source>
</evidence>
<dbReference type="CDD" id="cd00130">
    <property type="entry name" value="PAS"/>
    <property type="match status" value="3"/>
</dbReference>
<dbReference type="Pfam" id="PF01627">
    <property type="entry name" value="Hpt"/>
    <property type="match status" value="1"/>
</dbReference>
<feature type="domain" description="Response regulatory" evidence="16">
    <location>
        <begin position="933"/>
        <end position="1051"/>
    </location>
</feature>
<dbReference type="Proteomes" id="UP000318081">
    <property type="component" value="Chromosome"/>
</dbReference>
<evidence type="ECO:0000259" key="19">
    <source>
        <dbReference type="PROSITE" id="PS50894"/>
    </source>
</evidence>
<dbReference type="EMBL" id="CP036432">
    <property type="protein sequence ID" value="QDV83610.1"/>
    <property type="molecule type" value="Genomic_DNA"/>
</dbReference>
<keyword evidence="9" id="KW-1133">Transmembrane helix</keyword>
<keyword evidence="6" id="KW-0812">Transmembrane</keyword>
<evidence type="ECO:0000256" key="4">
    <source>
        <dbReference type="ARBA" id="ARBA00022475"/>
    </source>
</evidence>
<feature type="domain" description="HPt" evidence="19">
    <location>
        <begin position="1125"/>
        <end position="1218"/>
    </location>
</feature>
<dbReference type="Gene3D" id="1.20.120.160">
    <property type="entry name" value="HPT domain"/>
    <property type="match status" value="1"/>
</dbReference>
<feature type="region of interest" description="Disordered" evidence="14">
    <location>
        <begin position="1058"/>
        <end position="1105"/>
    </location>
</feature>
<evidence type="ECO:0000256" key="12">
    <source>
        <dbReference type="PROSITE-ProRule" id="PRU00110"/>
    </source>
</evidence>
<comment type="catalytic activity">
    <reaction evidence="1">
        <text>ATP + protein L-histidine = ADP + protein N-phospho-L-histidine.</text>
        <dbReference type="EC" id="2.7.13.3"/>
    </reaction>
</comment>
<evidence type="ECO:0000259" key="17">
    <source>
        <dbReference type="PROSITE" id="PS50112"/>
    </source>
</evidence>
<dbReference type="Pfam" id="PF02518">
    <property type="entry name" value="HATPase_c"/>
    <property type="match status" value="1"/>
</dbReference>
<dbReference type="PROSITE" id="PS50109">
    <property type="entry name" value="HIS_KIN"/>
    <property type="match status" value="1"/>
</dbReference>
<keyword evidence="5 13" id="KW-0597">Phosphoprotein</keyword>
<dbReference type="InterPro" id="IPR036890">
    <property type="entry name" value="HATPase_C_sf"/>
</dbReference>
<feature type="domain" description="PAS" evidence="17">
    <location>
        <begin position="147"/>
        <end position="217"/>
    </location>
</feature>
<evidence type="ECO:0000256" key="7">
    <source>
        <dbReference type="ARBA" id="ARBA00022741"/>
    </source>
</evidence>
<dbReference type="Gene3D" id="1.10.287.130">
    <property type="match status" value="1"/>
</dbReference>
<dbReference type="InterPro" id="IPR036641">
    <property type="entry name" value="HPT_dom_sf"/>
</dbReference>
<proteinExistence type="predicted"/>
<organism evidence="20 21">
    <name type="scientific">Stieleria magnilauensis</name>
    <dbReference type="NCBI Taxonomy" id="2527963"/>
    <lineage>
        <taxon>Bacteria</taxon>
        <taxon>Pseudomonadati</taxon>
        <taxon>Planctomycetota</taxon>
        <taxon>Planctomycetia</taxon>
        <taxon>Pirellulales</taxon>
        <taxon>Pirellulaceae</taxon>
        <taxon>Stieleria</taxon>
    </lineage>
</organism>
<feature type="modified residue" description="Phosphohistidine" evidence="12">
    <location>
        <position position="1164"/>
    </location>
</feature>
<keyword evidence="21" id="KW-1185">Reference proteome</keyword>
<feature type="domain" description="Histidine kinase" evidence="15">
    <location>
        <begin position="546"/>
        <end position="767"/>
    </location>
</feature>
<dbReference type="InterPro" id="IPR001610">
    <property type="entry name" value="PAC"/>
</dbReference>
<dbReference type="SMART" id="SM00086">
    <property type="entry name" value="PAC"/>
    <property type="match status" value="4"/>
</dbReference>
<dbReference type="RefSeq" id="WP_145210691.1">
    <property type="nucleotide sequence ID" value="NZ_CP036432.1"/>
</dbReference>
<reference evidence="20 21" key="1">
    <citation type="submission" date="2019-02" db="EMBL/GenBank/DDBJ databases">
        <title>Deep-cultivation of Planctomycetes and their phenomic and genomic characterization uncovers novel biology.</title>
        <authorList>
            <person name="Wiegand S."/>
            <person name="Jogler M."/>
            <person name="Boedeker C."/>
            <person name="Pinto D."/>
            <person name="Vollmers J."/>
            <person name="Rivas-Marin E."/>
            <person name="Kohn T."/>
            <person name="Peeters S.H."/>
            <person name="Heuer A."/>
            <person name="Rast P."/>
            <person name="Oberbeckmann S."/>
            <person name="Bunk B."/>
            <person name="Jeske O."/>
            <person name="Meyerdierks A."/>
            <person name="Storesund J.E."/>
            <person name="Kallscheuer N."/>
            <person name="Luecker S."/>
            <person name="Lage O.M."/>
            <person name="Pohl T."/>
            <person name="Merkel B.J."/>
            <person name="Hornburger P."/>
            <person name="Mueller R.-W."/>
            <person name="Bruemmer F."/>
            <person name="Labrenz M."/>
            <person name="Spormann A.M."/>
            <person name="Op den Camp H."/>
            <person name="Overmann J."/>
            <person name="Amann R."/>
            <person name="Jetten M.S.M."/>
            <person name="Mascher T."/>
            <person name="Medema M.H."/>
            <person name="Devos D.P."/>
            <person name="Kaster A.-K."/>
            <person name="Ovreas L."/>
            <person name="Rohde M."/>
            <person name="Galperin M.Y."/>
            <person name="Jogler C."/>
        </authorList>
    </citation>
    <scope>NUCLEOTIDE SEQUENCE [LARGE SCALE GENOMIC DNA]</scope>
    <source>
        <strain evidence="20 21">TBK1r</strain>
    </source>
</reference>
<dbReference type="Pfam" id="PF08448">
    <property type="entry name" value="PAS_4"/>
    <property type="match status" value="3"/>
</dbReference>
<dbReference type="SUPFAM" id="SSF47226">
    <property type="entry name" value="Histidine-containing phosphotransfer domain, HPT domain"/>
    <property type="match status" value="1"/>
</dbReference>
<dbReference type="InterPro" id="IPR005467">
    <property type="entry name" value="His_kinase_dom"/>
</dbReference>
<keyword evidence="8" id="KW-0067">ATP-binding</keyword>
<dbReference type="PROSITE" id="PS50110">
    <property type="entry name" value="RESPONSE_REGULATORY"/>
    <property type="match status" value="2"/>
</dbReference>
<dbReference type="PROSITE" id="PS50113">
    <property type="entry name" value="PAC"/>
    <property type="match status" value="3"/>
</dbReference>
<dbReference type="Gene3D" id="3.30.565.10">
    <property type="entry name" value="Histidine kinase-like ATPase, C-terminal domain"/>
    <property type="match status" value="1"/>
</dbReference>
<evidence type="ECO:0000256" key="10">
    <source>
        <dbReference type="ARBA" id="ARBA00023012"/>
    </source>
</evidence>
<keyword evidence="20" id="KW-0418">Kinase</keyword>
<feature type="compositionally biased region" description="Polar residues" evidence="14">
    <location>
        <begin position="1076"/>
        <end position="1088"/>
    </location>
</feature>
<evidence type="ECO:0000256" key="2">
    <source>
        <dbReference type="ARBA" id="ARBA00004651"/>
    </source>
</evidence>
<feature type="domain" description="Response regulatory" evidence="16">
    <location>
        <begin position="787"/>
        <end position="908"/>
    </location>
</feature>
<evidence type="ECO:0000256" key="6">
    <source>
        <dbReference type="ARBA" id="ARBA00022692"/>
    </source>
</evidence>
<dbReference type="PANTHER" id="PTHR45339:SF1">
    <property type="entry name" value="HYBRID SIGNAL TRANSDUCTION HISTIDINE KINASE J"/>
    <property type="match status" value="1"/>
</dbReference>
<dbReference type="InterPro" id="IPR003594">
    <property type="entry name" value="HATPase_dom"/>
</dbReference>
<accession>A0ABX5XNP9</accession>